<organism evidence="1 2">
    <name type="scientific">Clunio marinus</name>
    <dbReference type="NCBI Taxonomy" id="568069"/>
    <lineage>
        <taxon>Eukaryota</taxon>
        <taxon>Metazoa</taxon>
        <taxon>Ecdysozoa</taxon>
        <taxon>Arthropoda</taxon>
        <taxon>Hexapoda</taxon>
        <taxon>Insecta</taxon>
        <taxon>Pterygota</taxon>
        <taxon>Neoptera</taxon>
        <taxon>Endopterygota</taxon>
        <taxon>Diptera</taxon>
        <taxon>Nematocera</taxon>
        <taxon>Chironomoidea</taxon>
        <taxon>Chironomidae</taxon>
        <taxon>Clunio</taxon>
    </lineage>
</organism>
<reference evidence="1 2" key="1">
    <citation type="submission" date="2015-04" db="EMBL/GenBank/DDBJ databases">
        <authorList>
            <person name="Syromyatnikov M.Y."/>
            <person name="Popov V.N."/>
        </authorList>
    </citation>
    <scope>NUCLEOTIDE SEQUENCE [LARGE SCALE GENOMIC DNA]</scope>
</reference>
<evidence type="ECO:0000313" key="2">
    <source>
        <dbReference type="Proteomes" id="UP000183832"/>
    </source>
</evidence>
<accession>A0A1J1IVI4</accession>
<evidence type="ECO:0000313" key="1">
    <source>
        <dbReference type="EMBL" id="CRL04221.1"/>
    </source>
</evidence>
<name>A0A1J1IVI4_9DIPT</name>
<proteinExistence type="predicted"/>
<dbReference type="AlphaFoldDB" id="A0A1J1IVI4"/>
<protein>
    <submittedName>
        <fullName evidence="1">CLUMA_CG017326, isoform A</fullName>
    </submittedName>
</protein>
<dbReference type="Proteomes" id="UP000183832">
    <property type="component" value="Unassembled WGS sequence"/>
</dbReference>
<sequence>MSELKKITKLNPKRLDSKKYFQESTNMRVLGIQKLNSTSFVTHTKNDSSHHHASTTVFLD</sequence>
<gene>
    <name evidence="1" type="ORF">CLUMA_CG017326</name>
</gene>
<dbReference type="EMBL" id="CVRI01000063">
    <property type="protein sequence ID" value="CRL04221.1"/>
    <property type="molecule type" value="Genomic_DNA"/>
</dbReference>
<keyword evidence="2" id="KW-1185">Reference proteome</keyword>